<name>A0ABS0FDL1_9FLAO</name>
<protein>
    <recommendedName>
        <fullName evidence="4">DKNYY family protein</fullName>
    </recommendedName>
</protein>
<evidence type="ECO:0000313" key="2">
    <source>
        <dbReference type="EMBL" id="MBF8457741.1"/>
    </source>
</evidence>
<keyword evidence="1" id="KW-0732">Signal</keyword>
<feature type="chain" id="PRO_5047131412" description="DKNYY family protein" evidence="1">
    <location>
        <begin position="21"/>
        <end position="468"/>
    </location>
</feature>
<evidence type="ECO:0000313" key="3">
    <source>
        <dbReference type="Proteomes" id="UP000660070"/>
    </source>
</evidence>
<keyword evidence="3" id="KW-1185">Reference proteome</keyword>
<dbReference type="EMBL" id="JADPVI010000003">
    <property type="protein sequence ID" value="MBF8457741.1"/>
    <property type="molecule type" value="Genomic_DNA"/>
</dbReference>
<proteinExistence type="predicted"/>
<evidence type="ECO:0000256" key="1">
    <source>
        <dbReference type="SAM" id="SignalP"/>
    </source>
</evidence>
<dbReference type="Proteomes" id="UP000660070">
    <property type="component" value="Unassembled WGS sequence"/>
</dbReference>
<comment type="caution">
    <text evidence="2">The sequence shown here is derived from an EMBL/GenBank/DDBJ whole genome shotgun (WGS) entry which is preliminary data.</text>
</comment>
<evidence type="ECO:0008006" key="4">
    <source>
        <dbReference type="Google" id="ProtNLM"/>
    </source>
</evidence>
<feature type="signal peptide" evidence="1">
    <location>
        <begin position="1"/>
        <end position="20"/>
    </location>
</feature>
<dbReference type="RefSeq" id="WP_196080227.1">
    <property type="nucleotide sequence ID" value="NZ_JADPVI010000003.1"/>
</dbReference>
<reference evidence="2 3" key="1">
    <citation type="submission" date="2020-11" db="EMBL/GenBank/DDBJ databases">
        <title>Kaistella gelatinilytica sp. nov., a flavobacterium isolated from Antarctic Soil.</title>
        <authorList>
            <person name="Li J."/>
        </authorList>
    </citation>
    <scope>NUCLEOTIDE SEQUENCE [LARGE SCALE GENOMIC DNA]</scope>
    <source>
        <strain evidence="2 3">G5-32</strain>
    </source>
</reference>
<organism evidence="2 3">
    <name type="scientific">Kaistella gelatinilytica</name>
    <dbReference type="NCBI Taxonomy" id="2787636"/>
    <lineage>
        <taxon>Bacteria</taxon>
        <taxon>Pseudomonadati</taxon>
        <taxon>Bacteroidota</taxon>
        <taxon>Flavobacteriia</taxon>
        <taxon>Flavobacteriales</taxon>
        <taxon>Weeksellaceae</taxon>
        <taxon>Chryseobacterium group</taxon>
        <taxon>Kaistella</taxon>
    </lineage>
</organism>
<sequence length="468" mass="55191">MKKFLIVLIICIFNLQNAQIAIPIFKENKEVFAYATFKPVSKSSKNYIYKMEIQDVNLNKINEVLLKTDFKVLSFDLCFNGKKLLIECFDYDDYRTLLKDFRYFIYDIKENKISDCLQMDFAKENRNNIVQKSFPINEKGFTFFFTNGSKQETTMYSINNENQKISENAIYFLNEKNKRTYYQYLRSATSDNIMIHCFFDNTVRLDGSYQLLFYNSGELLKTIKLSNGNKRELPKSIIVKDKEVFVFGDTYTFINNNLQYDGFFLRKYDSQGNEISNKTMTWNDMKPFIKINENGIVENLGSIYSHEFKIDKTSNHIILVGETFQRRPSKINDMIFLDFDENFELKAVKNFNKTFSKSNTGFNYGNPLAEGTDLKALNYFDYEFSNDLVKNNGLAFFFKNTDQKDGLFTNGKYNYGIISYKNNEFSRDDINFTSQNYSYLLPSKPGYFLIYELQKDENVEKRIEKINN</sequence>
<accession>A0ABS0FDL1</accession>
<gene>
    <name evidence="2" type="ORF">IV494_11180</name>
</gene>